<dbReference type="Proteomes" id="UP000267027">
    <property type="component" value="Unassembled WGS sequence"/>
</dbReference>
<dbReference type="PANTHER" id="PTHR10997:SF18">
    <property type="entry name" value="D-IMPORTIN 7_RANBP7"/>
    <property type="match status" value="1"/>
</dbReference>
<proteinExistence type="predicted"/>
<dbReference type="OMA" id="LECICDE"/>
<dbReference type="Gene3D" id="1.25.10.10">
    <property type="entry name" value="Leucine-rich Repeat Variant"/>
    <property type="match status" value="1"/>
</dbReference>
<sequence>MLKTFVIGHLRHPSKFVRARAAWCIKQYSESCLFQTDALAKIIDSLVHRLGDQNERMLVKVESALTIQCLLKHQEKVHALMRPSVGVVIVKVLELLAKTKIMAVVYVIDELLEQYNEDIVPIASEVAEHLCHIYLELLGTFTFGESPAHIFFGIPNTFRKIIAKGHMVTLVKVEGSVVKVVDAMLETAPTFYREALRLLQSILHSYVSDPLWGVLDHLYDVFKEHDGIYVLPSFELGQVLHLYIVTHTESFLAFPHRVAVVLDMCITTMKLYLCLSFCNCQIARSGLFADVEDERRLYATKIMECILFECSSHNTEVIPTILMTMFERLTKPFEEGMNLKPHVVVAALYMNLDVSLQALHQIAPDPSNLLECICDEFFTCYKKMKGIHDKRMALIGICLYFQLPPSLRPSLISTNPKKVLKVSLSIFEKLLQERKLVAQKKNEESETNDSGEESNDEADRKVPKIVQCHRKVHETEHLSDDEDEIDEVTLDHMDTAVKEESRADGDVEDGDLESATESLPFEEVGCFIGIRFSFEWSCLSSFVFCMLSN</sequence>
<evidence type="ECO:0000256" key="4">
    <source>
        <dbReference type="SAM" id="MobiDB-lite"/>
    </source>
</evidence>
<evidence type="ECO:0000313" key="7">
    <source>
        <dbReference type="WBParaSite" id="ACOC_0000220101-mRNA-1"/>
    </source>
</evidence>
<dbReference type="OrthoDB" id="760868at2759"/>
<dbReference type="InterPro" id="IPR016024">
    <property type="entry name" value="ARM-type_fold"/>
</dbReference>
<feature type="compositionally biased region" description="Acidic residues" evidence="4">
    <location>
        <begin position="445"/>
        <end position="456"/>
    </location>
</feature>
<dbReference type="GO" id="GO:0005635">
    <property type="term" value="C:nuclear envelope"/>
    <property type="evidence" value="ECO:0007669"/>
    <property type="project" value="TreeGrafter"/>
</dbReference>
<name>A0A0R3PDX7_ANGCS</name>
<reference evidence="5 6" key="2">
    <citation type="submission" date="2018-11" db="EMBL/GenBank/DDBJ databases">
        <authorList>
            <consortium name="Pathogen Informatics"/>
        </authorList>
    </citation>
    <scope>NUCLEOTIDE SEQUENCE [LARGE SCALE GENOMIC DNA]</scope>
    <source>
        <strain evidence="5 6">Costa Rica</strain>
    </source>
</reference>
<dbReference type="STRING" id="334426.A0A0R3PDX7"/>
<protein>
    <submittedName>
        <fullName evidence="7">Integrator complex subunit 7</fullName>
    </submittedName>
</protein>
<dbReference type="GO" id="GO:0006606">
    <property type="term" value="P:protein import into nucleus"/>
    <property type="evidence" value="ECO:0007669"/>
    <property type="project" value="TreeGrafter"/>
</dbReference>
<dbReference type="EMBL" id="UYYA01000410">
    <property type="protein sequence ID" value="VDM53787.1"/>
    <property type="molecule type" value="Genomic_DNA"/>
</dbReference>
<dbReference type="AlphaFoldDB" id="A0A0R3PDX7"/>
<evidence type="ECO:0000256" key="1">
    <source>
        <dbReference type="ARBA" id="ARBA00004496"/>
    </source>
</evidence>
<feature type="region of interest" description="Disordered" evidence="4">
    <location>
        <begin position="438"/>
        <end position="460"/>
    </location>
</feature>
<dbReference type="GO" id="GO:0005829">
    <property type="term" value="C:cytosol"/>
    <property type="evidence" value="ECO:0007669"/>
    <property type="project" value="TreeGrafter"/>
</dbReference>
<comment type="subcellular location">
    <subcellularLocation>
        <location evidence="1">Cytoplasm</location>
    </subcellularLocation>
</comment>
<gene>
    <name evidence="5" type="ORF">ACOC_LOCUS2202</name>
</gene>
<accession>A0A0R3PDX7</accession>
<dbReference type="SUPFAM" id="SSF48371">
    <property type="entry name" value="ARM repeat"/>
    <property type="match status" value="1"/>
</dbReference>
<evidence type="ECO:0000313" key="6">
    <source>
        <dbReference type="Proteomes" id="UP000267027"/>
    </source>
</evidence>
<reference evidence="7" key="1">
    <citation type="submission" date="2017-02" db="UniProtKB">
        <authorList>
            <consortium name="WormBaseParasite"/>
        </authorList>
    </citation>
    <scope>IDENTIFICATION</scope>
</reference>
<evidence type="ECO:0000313" key="5">
    <source>
        <dbReference type="EMBL" id="VDM53787.1"/>
    </source>
</evidence>
<organism evidence="7">
    <name type="scientific">Angiostrongylus costaricensis</name>
    <name type="common">Nematode worm</name>
    <dbReference type="NCBI Taxonomy" id="334426"/>
    <lineage>
        <taxon>Eukaryota</taxon>
        <taxon>Metazoa</taxon>
        <taxon>Ecdysozoa</taxon>
        <taxon>Nematoda</taxon>
        <taxon>Chromadorea</taxon>
        <taxon>Rhabditida</taxon>
        <taxon>Rhabditina</taxon>
        <taxon>Rhabditomorpha</taxon>
        <taxon>Strongyloidea</taxon>
        <taxon>Metastrongylidae</taxon>
        <taxon>Angiostrongylus</taxon>
    </lineage>
</organism>
<keyword evidence="2" id="KW-0963">Cytoplasm</keyword>
<evidence type="ECO:0000256" key="2">
    <source>
        <dbReference type="ARBA" id="ARBA00022490"/>
    </source>
</evidence>
<dbReference type="InterPro" id="IPR011989">
    <property type="entry name" value="ARM-like"/>
</dbReference>
<dbReference type="PANTHER" id="PTHR10997">
    <property type="entry name" value="IMPORTIN-7, 8, 11"/>
    <property type="match status" value="1"/>
</dbReference>
<keyword evidence="3" id="KW-0653">Protein transport</keyword>
<keyword evidence="6" id="KW-1185">Reference proteome</keyword>
<keyword evidence="3" id="KW-0813">Transport</keyword>
<dbReference type="WBParaSite" id="ACOC_0000220101-mRNA-1">
    <property type="protein sequence ID" value="ACOC_0000220101-mRNA-1"/>
    <property type="gene ID" value="ACOC_0000220101"/>
</dbReference>
<evidence type="ECO:0000256" key="3">
    <source>
        <dbReference type="ARBA" id="ARBA00022927"/>
    </source>
</evidence>